<dbReference type="HOGENOM" id="CLU_2420227_0_0_4"/>
<protein>
    <submittedName>
        <fullName evidence="1">Uncharacterized protein</fullName>
    </submittedName>
</protein>
<name>C7RJ26_ACCRE</name>
<dbReference type="AlphaFoldDB" id="C7RJ26"/>
<gene>
    <name evidence="1" type="ordered locus">CAP2UW1_0152</name>
</gene>
<proteinExistence type="predicted"/>
<evidence type="ECO:0000313" key="1">
    <source>
        <dbReference type="EMBL" id="ACV33512.1"/>
    </source>
</evidence>
<dbReference type="EMBL" id="CP001715">
    <property type="protein sequence ID" value="ACV33512.1"/>
    <property type="molecule type" value="Genomic_DNA"/>
</dbReference>
<dbReference type="OrthoDB" id="5772019at2"/>
<sequence precursor="true">MIDPIVEEARKYRAEHARRFNFDLPAIGADLEEIDATCGHTVVSLPPRTLDVTTDQLEPSDQGRQAVDVHSLSPRLSLSFGPPDIYKRKSL</sequence>
<dbReference type="KEGG" id="app:CAP2UW1_0152"/>
<reference evidence="1" key="1">
    <citation type="submission" date="2009-08" db="EMBL/GenBank/DDBJ databases">
        <authorList>
            <consortium name="US DOE Joint Genome Institute"/>
            <person name="Lucas S."/>
            <person name="Copeland A."/>
            <person name="Lapidus A."/>
            <person name="Glavina del Rio T."/>
            <person name="Dalin E."/>
            <person name="Tice H."/>
            <person name="Bruce D."/>
            <person name="Barry K."/>
            <person name="Pitluck S."/>
            <person name="Lowry S."/>
            <person name="Larimer F."/>
            <person name="Land M."/>
            <person name="Hauser L."/>
            <person name="Kyrpides N."/>
            <person name="Ivanova N."/>
            <person name="McMahon K.D."/>
            <person name="Hugenholtz P."/>
        </authorList>
    </citation>
    <scope>NUCLEOTIDE SEQUENCE</scope>
    <source>
        <strain evidence="1">UW-1</strain>
    </source>
</reference>
<organism evidence="1">
    <name type="scientific">Accumulibacter regalis</name>
    <dbReference type="NCBI Taxonomy" id="522306"/>
    <lineage>
        <taxon>Bacteria</taxon>
        <taxon>Pseudomonadati</taxon>
        <taxon>Pseudomonadota</taxon>
        <taxon>Betaproteobacteria</taxon>
        <taxon>Candidatus Accumulibacter</taxon>
    </lineage>
</organism>
<accession>C7RJ26</accession>
<reference evidence="1" key="2">
    <citation type="submission" date="2009-09" db="EMBL/GenBank/DDBJ databases">
        <title>Complete sequence of chromosome of Candidatus Accumulibacter phosphatis clade IIA str. UW-1.</title>
        <authorList>
            <consortium name="US DOE Joint Genome Institute"/>
            <person name="Martin H.G."/>
            <person name="Ivanova N."/>
            <person name="Kunin V."/>
            <person name="Warnecke F."/>
            <person name="Barry K."/>
            <person name="He S."/>
            <person name="Salamov A."/>
            <person name="Szeto E."/>
            <person name="Dalin E."/>
            <person name="Pangilinan J.L."/>
            <person name="Lapidus A."/>
            <person name="Lowry S."/>
            <person name="Kyrpides N.C."/>
            <person name="McMahon K.D."/>
            <person name="Hugenholtz P."/>
        </authorList>
    </citation>
    <scope>NUCLEOTIDE SEQUENCE [LARGE SCALE GENOMIC DNA]</scope>
    <source>
        <strain evidence="1">UW-1</strain>
    </source>
</reference>